<organism evidence="1 2">
    <name type="scientific">Ramlibacter terrae</name>
    <dbReference type="NCBI Taxonomy" id="2732511"/>
    <lineage>
        <taxon>Bacteria</taxon>
        <taxon>Pseudomonadati</taxon>
        <taxon>Pseudomonadota</taxon>
        <taxon>Betaproteobacteria</taxon>
        <taxon>Burkholderiales</taxon>
        <taxon>Comamonadaceae</taxon>
        <taxon>Ramlibacter</taxon>
    </lineage>
</organism>
<gene>
    <name evidence="1" type="ORF">HK414_24700</name>
</gene>
<protein>
    <recommendedName>
        <fullName evidence="3">BPP domain-containing protein</fullName>
    </recommendedName>
</protein>
<dbReference type="SUPFAM" id="SSF101898">
    <property type="entry name" value="NHL repeat"/>
    <property type="match status" value="1"/>
</dbReference>
<dbReference type="Gene3D" id="2.120.10.30">
    <property type="entry name" value="TolB, C-terminal domain"/>
    <property type="match status" value="1"/>
</dbReference>
<dbReference type="Proteomes" id="UP000500826">
    <property type="component" value="Chromosome"/>
</dbReference>
<keyword evidence="2" id="KW-1185">Reference proteome</keyword>
<name>A0ABX6P5Q0_9BURK</name>
<evidence type="ECO:0008006" key="3">
    <source>
        <dbReference type="Google" id="ProtNLM"/>
    </source>
</evidence>
<sequence length="170" mass="17790">MMEVLIPLAVPVADADAAANMAQTMASPGSREGLLDGPVCAAVTAAGHVLVLEQGNNRIQALDTGGSAARLFGGNTSAAFALKPRTAVDYLDLAVEHTGYIYVLVRDRDSGGVLALDLYTPDGQFPATTNRVNAGKVGIDLFRNAYTLNYEPMVGGNYVEPSVSFWTPGT</sequence>
<accession>A0ABX6P5Q0</accession>
<evidence type="ECO:0000313" key="1">
    <source>
        <dbReference type="EMBL" id="QJW85404.1"/>
    </source>
</evidence>
<reference evidence="1 2" key="1">
    <citation type="submission" date="2020-05" db="EMBL/GenBank/DDBJ databases">
        <title>Ramlibacter rhizophilus sp. nov., isolated from rhizosphere soil of national flower Mugunghwa from South Korea.</title>
        <authorList>
            <person name="Zheng-Fei Y."/>
            <person name="Huan T."/>
        </authorList>
    </citation>
    <scope>NUCLEOTIDE SEQUENCE [LARGE SCALE GENOMIC DNA]</scope>
    <source>
        <strain evidence="1 2">H242</strain>
    </source>
</reference>
<dbReference type="EMBL" id="CP053418">
    <property type="protein sequence ID" value="QJW85404.1"/>
    <property type="molecule type" value="Genomic_DNA"/>
</dbReference>
<evidence type="ECO:0000313" key="2">
    <source>
        <dbReference type="Proteomes" id="UP000500826"/>
    </source>
</evidence>
<dbReference type="InterPro" id="IPR011042">
    <property type="entry name" value="6-blade_b-propeller_TolB-like"/>
</dbReference>
<proteinExistence type="predicted"/>